<feature type="region of interest" description="Disordered" evidence="1">
    <location>
        <begin position="60"/>
        <end position="80"/>
    </location>
</feature>
<keyword evidence="3" id="KW-1185">Reference proteome</keyword>
<organism evidence="2 3">
    <name type="scientific">Actinocatenispora sera</name>
    <dbReference type="NCBI Taxonomy" id="390989"/>
    <lineage>
        <taxon>Bacteria</taxon>
        <taxon>Bacillati</taxon>
        <taxon>Actinomycetota</taxon>
        <taxon>Actinomycetes</taxon>
        <taxon>Micromonosporales</taxon>
        <taxon>Micromonosporaceae</taxon>
        <taxon>Actinocatenispora</taxon>
    </lineage>
</organism>
<evidence type="ECO:0000313" key="3">
    <source>
        <dbReference type="Proteomes" id="UP000680750"/>
    </source>
</evidence>
<proteinExistence type="predicted"/>
<dbReference type="KEGG" id="aser:Asera_20350"/>
<accession>A0A810KYE7</accession>
<dbReference type="AlphaFoldDB" id="A0A810KYE7"/>
<name>A0A810KYE7_9ACTN</name>
<dbReference type="RefSeq" id="WP_051802331.1">
    <property type="nucleotide sequence ID" value="NZ_AP023354.1"/>
</dbReference>
<dbReference type="Proteomes" id="UP000680750">
    <property type="component" value="Chromosome"/>
</dbReference>
<dbReference type="EMBL" id="AP023354">
    <property type="protein sequence ID" value="BCJ27927.1"/>
    <property type="molecule type" value="Genomic_DNA"/>
</dbReference>
<evidence type="ECO:0000256" key="1">
    <source>
        <dbReference type="SAM" id="MobiDB-lite"/>
    </source>
</evidence>
<dbReference type="OrthoDB" id="3401663at2"/>
<reference evidence="2" key="1">
    <citation type="submission" date="2020-08" db="EMBL/GenBank/DDBJ databases">
        <title>Whole genome shotgun sequence of Actinocatenispora sera NBRC 101916.</title>
        <authorList>
            <person name="Komaki H."/>
            <person name="Tamura T."/>
        </authorList>
    </citation>
    <scope>NUCLEOTIDE SEQUENCE</scope>
    <source>
        <strain evidence="2">NBRC 101916</strain>
    </source>
</reference>
<evidence type="ECO:0000313" key="2">
    <source>
        <dbReference type="EMBL" id="BCJ27927.1"/>
    </source>
</evidence>
<gene>
    <name evidence="2" type="ORF">Asera_20350</name>
</gene>
<sequence length="80" mass="8189">MAALTGVEVWLNGSKDELRAAWAALHRLGTVTHLGELHPLEQPGRFRLYLRLSIAAAAAPAAPAHPASGTAGGSSLPLAG</sequence>
<protein>
    <submittedName>
        <fullName evidence="2">Uncharacterized protein</fullName>
    </submittedName>
</protein>